<dbReference type="AlphaFoldDB" id="A0A9W7XTP2"/>
<protein>
    <submittedName>
        <fullName evidence="2">Uncharacterized protein</fullName>
    </submittedName>
</protein>
<keyword evidence="3" id="KW-1185">Reference proteome</keyword>
<proteinExistence type="predicted"/>
<sequence>MFVPVNQDHSPGSINAFGGPGATVGINAFGPGGDGNGAGGSIDGRKAALPLEFKNDKQSEDAGSGHAPITQSVKDAALYSQLQS</sequence>
<accession>A0A9W7XTP2</accession>
<dbReference type="Proteomes" id="UP001143981">
    <property type="component" value="Unassembled WGS sequence"/>
</dbReference>
<evidence type="ECO:0000313" key="3">
    <source>
        <dbReference type="Proteomes" id="UP001143981"/>
    </source>
</evidence>
<reference evidence="2" key="1">
    <citation type="submission" date="2022-07" db="EMBL/GenBank/DDBJ databases">
        <title>Phylogenomic reconstructions and comparative analyses of Kickxellomycotina fungi.</title>
        <authorList>
            <person name="Reynolds N.K."/>
            <person name="Stajich J.E."/>
            <person name="Barry K."/>
            <person name="Grigoriev I.V."/>
            <person name="Crous P."/>
            <person name="Smith M.E."/>
        </authorList>
    </citation>
    <scope>NUCLEOTIDE SEQUENCE</scope>
    <source>
        <strain evidence="2">BCRC 34381</strain>
    </source>
</reference>
<evidence type="ECO:0000256" key="1">
    <source>
        <dbReference type="SAM" id="MobiDB-lite"/>
    </source>
</evidence>
<evidence type="ECO:0000313" key="2">
    <source>
        <dbReference type="EMBL" id="KAJ1718503.1"/>
    </source>
</evidence>
<comment type="caution">
    <text evidence="2">The sequence shown here is derived from an EMBL/GenBank/DDBJ whole genome shotgun (WGS) entry which is preliminary data.</text>
</comment>
<gene>
    <name evidence="2" type="ORF">LPJ61_006593</name>
</gene>
<feature type="non-terminal residue" evidence="2">
    <location>
        <position position="84"/>
    </location>
</feature>
<name>A0A9W7XTP2_9FUNG</name>
<dbReference type="EMBL" id="JANBOI010003402">
    <property type="protein sequence ID" value="KAJ1718503.1"/>
    <property type="molecule type" value="Genomic_DNA"/>
</dbReference>
<feature type="region of interest" description="Disordered" evidence="1">
    <location>
        <begin position="52"/>
        <end position="73"/>
    </location>
</feature>
<dbReference type="OrthoDB" id="2105077at2759"/>
<organism evidence="2 3">
    <name type="scientific">Coemansia biformis</name>
    <dbReference type="NCBI Taxonomy" id="1286918"/>
    <lineage>
        <taxon>Eukaryota</taxon>
        <taxon>Fungi</taxon>
        <taxon>Fungi incertae sedis</taxon>
        <taxon>Zoopagomycota</taxon>
        <taxon>Kickxellomycotina</taxon>
        <taxon>Kickxellomycetes</taxon>
        <taxon>Kickxellales</taxon>
        <taxon>Kickxellaceae</taxon>
        <taxon>Coemansia</taxon>
    </lineage>
</organism>